<comment type="caution">
    <text evidence="2">The sequence shown here is derived from an EMBL/GenBank/DDBJ whole genome shotgun (WGS) entry which is preliminary data.</text>
</comment>
<dbReference type="Proteomes" id="UP001165090">
    <property type="component" value="Unassembled WGS sequence"/>
</dbReference>
<feature type="non-terminal residue" evidence="2">
    <location>
        <position position="111"/>
    </location>
</feature>
<protein>
    <submittedName>
        <fullName evidence="2">Uncharacterized protein</fullName>
    </submittedName>
</protein>
<dbReference type="EMBL" id="BSDZ01000005">
    <property type="protein sequence ID" value="GLI60225.1"/>
    <property type="molecule type" value="Genomic_DNA"/>
</dbReference>
<accession>A0ABQ5RRL5</accession>
<name>A0ABQ5RRL5_9CHLO</name>
<feature type="region of interest" description="Disordered" evidence="1">
    <location>
        <begin position="1"/>
        <end position="54"/>
    </location>
</feature>
<keyword evidence="3" id="KW-1185">Reference proteome</keyword>
<sequence length="111" mass="10950">FADLRHPIAVETGADGHGAVGGSSDNRGSGGNNGGPGSDSPFGPSADAAAASGSGFRQLTAAEVEADLIRRIEEGVIDLTLHSDSDSELDGAAVAPQPLSGRGHGARMRSG</sequence>
<reference evidence="2 3" key="1">
    <citation type="journal article" date="2023" name="IScience">
        <title>Expanded male sex-determining region conserved during the evolution of homothallism in the green alga Volvox.</title>
        <authorList>
            <person name="Yamamoto K."/>
            <person name="Matsuzaki R."/>
            <person name="Mahakham W."/>
            <person name="Heman W."/>
            <person name="Sekimoto H."/>
            <person name="Kawachi M."/>
            <person name="Minakuchi Y."/>
            <person name="Toyoda A."/>
            <person name="Nozaki H."/>
        </authorList>
    </citation>
    <scope>NUCLEOTIDE SEQUENCE [LARGE SCALE GENOMIC DNA]</scope>
    <source>
        <strain evidence="2 3">NIES-4468</strain>
    </source>
</reference>
<proteinExistence type="predicted"/>
<feature type="compositionally biased region" description="Gly residues" evidence="1">
    <location>
        <begin position="28"/>
        <end position="37"/>
    </location>
</feature>
<evidence type="ECO:0000313" key="3">
    <source>
        <dbReference type="Proteomes" id="UP001165090"/>
    </source>
</evidence>
<evidence type="ECO:0000256" key="1">
    <source>
        <dbReference type="SAM" id="MobiDB-lite"/>
    </source>
</evidence>
<gene>
    <name evidence="2" type="ORF">VaNZ11_002312</name>
</gene>
<feature type="non-terminal residue" evidence="2">
    <location>
        <position position="1"/>
    </location>
</feature>
<organism evidence="2 3">
    <name type="scientific">Volvox africanus</name>
    <dbReference type="NCBI Taxonomy" id="51714"/>
    <lineage>
        <taxon>Eukaryota</taxon>
        <taxon>Viridiplantae</taxon>
        <taxon>Chlorophyta</taxon>
        <taxon>core chlorophytes</taxon>
        <taxon>Chlorophyceae</taxon>
        <taxon>CS clade</taxon>
        <taxon>Chlamydomonadales</taxon>
        <taxon>Volvocaceae</taxon>
        <taxon>Volvox</taxon>
    </lineage>
</organism>
<feature type="compositionally biased region" description="Low complexity" evidence="1">
    <location>
        <begin position="38"/>
        <end position="54"/>
    </location>
</feature>
<evidence type="ECO:0000313" key="2">
    <source>
        <dbReference type="EMBL" id="GLI60225.1"/>
    </source>
</evidence>
<feature type="region of interest" description="Disordered" evidence="1">
    <location>
        <begin position="83"/>
        <end position="111"/>
    </location>
</feature>